<accession>A0A8S3YV94</accession>
<dbReference type="CDD" id="cd00117">
    <property type="entry name" value="TFP"/>
    <property type="match status" value="1"/>
</dbReference>
<proteinExistence type="predicted"/>
<dbReference type="OrthoDB" id="6342359at2759"/>
<feature type="non-terminal residue" evidence="1">
    <location>
        <position position="124"/>
    </location>
</feature>
<reference evidence="1" key="1">
    <citation type="submission" date="2021-04" db="EMBL/GenBank/DDBJ databases">
        <authorList>
            <consortium name="Molecular Ecology Group"/>
        </authorList>
    </citation>
    <scope>NUCLEOTIDE SEQUENCE</scope>
</reference>
<keyword evidence="2" id="KW-1185">Reference proteome</keyword>
<evidence type="ECO:0000313" key="1">
    <source>
        <dbReference type="EMBL" id="CAG5119555.1"/>
    </source>
</evidence>
<dbReference type="InterPro" id="IPR045860">
    <property type="entry name" value="Snake_toxin-like_sf"/>
</dbReference>
<dbReference type="SUPFAM" id="SSF57302">
    <property type="entry name" value="Snake toxin-like"/>
    <property type="match status" value="1"/>
</dbReference>
<comment type="caution">
    <text evidence="1">The sequence shown here is derived from an EMBL/GenBank/DDBJ whole genome shotgun (WGS) entry which is preliminary data.</text>
</comment>
<name>A0A8S3YV94_9EUPU</name>
<dbReference type="AlphaFoldDB" id="A0A8S3YV94"/>
<dbReference type="EMBL" id="CAJHNH020000735">
    <property type="protein sequence ID" value="CAG5119555.1"/>
    <property type="molecule type" value="Genomic_DNA"/>
</dbReference>
<sequence length="124" mass="13762">QPGNTLKCYECMESFTDVDVWVPLDCQVNATAVPVRVCNDQQPFCYVSTATVKGIVTEITRDCIDECYYGCVASEFGITVITCTSCCDEDFCNTGNAATNKDIKWTHLWSVAVLSFLAQIYDLI</sequence>
<gene>
    <name evidence="1" type="ORF">CUNI_LOCUS5113</name>
</gene>
<dbReference type="Proteomes" id="UP000678393">
    <property type="component" value="Unassembled WGS sequence"/>
</dbReference>
<evidence type="ECO:0000313" key="2">
    <source>
        <dbReference type="Proteomes" id="UP000678393"/>
    </source>
</evidence>
<protein>
    <submittedName>
        <fullName evidence="1">Uncharacterized protein</fullName>
    </submittedName>
</protein>
<organism evidence="1 2">
    <name type="scientific">Candidula unifasciata</name>
    <dbReference type="NCBI Taxonomy" id="100452"/>
    <lineage>
        <taxon>Eukaryota</taxon>
        <taxon>Metazoa</taxon>
        <taxon>Spiralia</taxon>
        <taxon>Lophotrochozoa</taxon>
        <taxon>Mollusca</taxon>
        <taxon>Gastropoda</taxon>
        <taxon>Heterobranchia</taxon>
        <taxon>Euthyneura</taxon>
        <taxon>Panpulmonata</taxon>
        <taxon>Eupulmonata</taxon>
        <taxon>Stylommatophora</taxon>
        <taxon>Helicina</taxon>
        <taxon>Helicoidea</taxon>
        <taxon>Geomitridae</taxon>
        <taxon>Candidula</taxon>
    </lineage>
</organism>